<accession>A0A2W7HXP5</accession>
<keyword evidence="1" id="KW-1133">Transmembrane helix</keyword>
<evidence type="ECO:0000313" key="2">
    <source>
        <dbReference type="EMBL" id="PZW39254.1"/>
    </source>
</evidence>
<keyword evidence="1" id="KW-0812">Transmembrane</keyword>
<feature type="transmembrane region" description="Helical" evidence="1">
    <location>
        <begin position="32"/>
        <end position="49"/>
    </location>
</feature>
<dbReference type="Proteomes" id="UP000249542">
    <property type="component" value="Unassembled WGS sequence"/>
</dbReference>
<dbReference type="EMBL" id="QKYV01000006">
    <property type="protein sequence ID" value="PZW39254.1"/>
    <property type="molecule type" value="Genomic_DNA"/>
</dbReference>
<keyword evidence="3" id="KW-1185">Reference proteome</keyword>
<reference evidence="2 3" key="1">
    <citation type="submission" date="2018-06" db="EMBL/GenBank/DDBJ databases">
        <title>Genomic Encyclopedia of Archaeal and Bacterial Type Strains, Phase II (KMG-II): from individual species to whole genera.</title>
        <authorList>
            <person name="Goeker M."/>
        </authorList>
    </citation>
    <scope>NUCLEOTIDE SEQUENCE [LARGE SCALE GENOMIC DNA]</scope>
    <source>
        <strain evidence="2 3">DSM 15361</strain>
    </source>
</reference>
<proteinExistence type="predicted"/>
<dbReference type="AlphaFoldDB" id="A0A2W7HXP5"/>
<name>A0A2W7HXP5_9FLAO</name>
<keyword evidence="1" id="KW-0472">Membrane</keyword>
<evidence type="ECO:0000313" key="3">
    <source>
        <dbReference type="Proteomes" id="UP000249542"/>
    </source>
</evidence>
<organism evidence="2 3">
    <name type="scientific">Mesonia algae</name>
    <dbReference type="NCBI Taxonomy" id="213248"/>
    <lineage>
        <taxon>Bacteria</taxon>
        <taxon>Pseudomonadati</taxon>
        <taxon>Bacteroidota</taxon>
        <taxon>Flavobacteriia</taxon>
        <taxon>Flavobacteriales</taxon>
        <taxon>Flavobacteriaceae</taxon>
        <taxon>Mesonia</taxon>
    </lineage>
</organism>
<evidence type="ECO:0000256" key="1">
    <source>
        <dbReference type="SAM" id="Phobius"/>
    </source>
</evidence>
<protein>
    <submittedName>
        <fullName evidence="2">Uncharacterized protein</fullName>
    </submittedName>
</protein>
<dbReference type="RefSeq" id="WP_111541668.1">
    <property type="nucleotide sequence ID" value="NZ_QKYV01000006.1"/>
</dbReference>
<feature type="transmembrane region" description="Helical" evidence="1">
    <location>
        <begin position="7"/>
        <end position="26"/>
    </location>
</feature>
<sequence length="64" mass="7431">MPKSNFQLFSVIFILTGGGMLIYDMIQEKDLIYLKILGIIFLMLGLYLLNTKIRSKEDKTEEND</sequence>
<comment type="caution">
    <text evidence="2">The sequence shown here is derived from an EMBL/GenBank/DDBJ whole genome shotgun (WGS) entry which is preliminary data.</text>
</comment>
<gene>
    <name evidence="2" type="ORF">LX95_02396</name>
</gene>